<dbReference type="Proteomes" id="UP001199525">
    <property type="component" value="Unassembled WGS sequence"/>
</dbReference>
<evidence type="ECO:0008006" key="4">
    <source>
        <dbReference type="Google" id="ProtNLM"/>
    </source>
</evidence>
<evidence type="ECO:0000313" key="2">
    <source>
        <dbReference type="EMBL" id="MCC5600032.1"/>
    </source>
</evidence>
<gene>
    <name evidence="2" type="ORF">LC586_12545</name>
</gene>
<reference evidence="2 3" key="1">
    <citation type="journal article" date="2021" name="Microorganisms">
        <title>Genome Evolution of Filamentous Cyanobacterium Nostoc Species: From Facultative Symbiosis to Free Living.</title>
        <authorList>
            <person name="Huo D."/>
            <person name="Li H."/>
            <person name="Cai F."/>
            <person name="Guo X."/>
            <person name="Qiao Z."/>
            <person name="Wang W."/>
            <person name="Yu G."/>
            <person name="Li R."/>
        </authorList>
    </citation>
    <scope>NUCLEOTIDE SEQUENCE [LARGE SCALE GENOMIC DNA]</scope>
    <source>
        <strain evidence="2 3">CHAB 5714</strain>
    </source>
</reference>
<feature type="signal peptide" evidence="1">
    <location>
        <begin position="1"/>
        <end position="18"/>
    </location>
</feature>
<feature type="non-terminal residue" evidence="2">
    <location>
        <position position="1"/>
    </location>
</feature>
<organism evidence="2 3">
    <name type="scientific">Nostoc favosum CHAB5714</name>
    <dbReference type="NCBI Taxonomy" id="2780399"/>
    <lineage>
        <taxon>Bacteria</taxon>
        <taxon>Bacillati</taxon>
        <taxon>Cyanobacteriota</taxon>
        <taxon>Cyanophyceae</taxon>
        <taxon>Nostocales</taxon>
        <taxon>Nostocaceae</taxon>
        <taxon>Nostoc</taxon>
        <taxon>Nostoc favosum</taxon>
    </lineage>
</organism>
<evidence type="ECO:0000256" key="1">
    <source>
        <dbReference type="SAM" id="SignalP"/>
    </source>
</evidence>
<keyword evidence="1" id="KW-0732">Signal</keyword>
<accession>A0ABS8I7N0</accession>
<protein>
    <recommendedName>
        <fullName evidence="4">MFS transporter</fullName>
    </recommendedName>
</protein>
<proteinExistence type="predicted"/>
<dbReference type="EMBL" id="JAIVFQ010000014">
    <property type="protein sequence ID" value="MCC5600032.1"/>
    <property type="molecule type" value="Genomic_DNA"/>
</dbReference>
<evidence type="ECO:0000313" key="3">
    <source>
        <dbReference type="Proteomes" id="UP001199525"/>
    </source>
</evidence>
<feature type="chain" id="PRO_5046623201" description="MFS transporter" evidence="1">
    <location>
        <begin position="19"/>
        <end position="69"/>
    </location>
</feature>
<sequence length="69" mass="7214">FAFVISAFAFVISATAFAISAFAFVISATAFAISAMPTVVTERLVSGVEPCRSAGYAYAFADCVYPKTT</sequence>
<name>A0ABS8I7N0_9NOSO</name>
<keyword evidence="3" id="KW-1185">Reference proteome</keyword>
<comment type="caution">
    <text evidence="2">The sequence shown here is derived from an EMBL/GenBank/DDBJ whole genome shotgun (WGS) entry which is preliminary data.</text>
</comment>